<dbReference type="CDD" id="cd00077">
    <property type="entry name" value="HDc"/>
    <property type="match status" value="1"/>
</dbReference>
<dbReference type="InterPro" id="IPR019278">
    <property type="entry name" value="DICT_dom"/>
</dbReference>
<dbReference type="InterPro" id="IPR003607">
    <property type="entry name" value="HD/PDEase_dom"/>
</dbReference>
<dbReference type="GO" id="GO:0016787">
    <property type="term" value="F:hydrolase activity"/>
    <property type="evidence" value="ECO:0007669"/>
    <property type="project" value="UniProtKB-KW"/>
</dbReference>
<dbReference type="EMBL" id="LMTZ01000154">
    <property type="protein sequence ID" value="KST62535.1"/>
    <property type="molecule type" value="Genomic_DNA"/>
</dbReference>
<dbReference type="Pfam" id="PF17150">
    <property type="entry name" value="CHASE6_C"/>
    <property type="match status" value="1"/>
</dbReference>
<dbReference type="InterPro" id="IPR052020">
    <property type="entry name" value="Cyclic_di-GMP/3'3'-cGAMP_PDE"/>
</dbReference>
<dbReference type="Pfam" id="PF10069">
    <property type="entry name" value="DICT"/>
    <property type="match status" value="1"/>
</dbReference>
<organism evidence="2 4">
    <name type="scientific">Mastigocoleus testarum BC008</name>
    <dbReference type="NCBI Taxonomy" id="371196"/>
    <lineage>
        <taxon>Bacteria</taxon>
        <taxon>Bacillati</taxon>
        <taxon>Cyanobacteriota</taxon>
        <taxon>Cyanophyceae</taxon>
        <taxon>Nostocales</taxon>
        <taxon>Hapalosiphonaceae</taxon>
        <taxon>Mastigocoleus</taxon>
    </lineage>
</organism>
<evidence type="ECO:0000313" key="3">
    <source>
        <dbReference type="EMBL" id="KST69155.1"/>
    </source>
</evidence>
<dbReference type="PANTHER" id="PTHR45228">
    <property type="entry name" value="CYCLIC DI-GMP PHOSPHODIESTERASE TM_0186-RELATED"/>
    <property type="match status" value="1"/>
</dbReference>
<dbReference type="EMBL" id="LMTZ01000035">
    <property type="protein sequence ID" value="KST69155.1"/>
    <property type="molecule type" value="Genomic_DNA"/>
</dbReference>
<name>A0A0V7ZDI5_9CYAN</name>
<evidence type="ECO:0000313" key="2">
    <source>
        <dbReference type="EMBL" id="KST62535.1"/>
    </source>
</evidence>
<feature type="domain" description="HD-GYP" evidence="1">
    <location>
        <begin position="234"/>
        <end position="435"/>
    </location>
</feature>
<protein>
    <submittedName>
        <fullName evidence="2">Metal-dependent phosphohydrolase</fullName>
    </submittedName>
</protein>
<sequence>MLKGSILDQLETAHRHQKTSLKLGVYYKNTLVSLCHALEDHILSDESSPIVITAFQQGKWYLEEAERYADMAKHSSHIAIMAAPDTVWTEHPTSKLANVDLVPLDTSDPVAQEWHLIILSPNYTAMVLCQELSPEDYGAGGQPESDVERKFYGLWTFEPTLVKQTADLAIKHIGNYNPELQQKLLQAQKKIKTAVATPEEYATVVSRVVEYLQTGQEKLGTPTALRHEALDSNLISNEIQAFLRMAQLMDQADINNPMAAAEVVSLAETLAQLLELPAWQIKRLRLAAWLHRIDPLQRSQSILTPGVSTRYQENSPSTPLTCPLVPGAQVLRKMPRLRAIAQIITHQTEWWDGTGEPARLTGDEIPLESRILALVSDFQYRVNQKKNSGQSREQVFTQALEECKEQQSYRFDPKLVDALTLLVMGLQQGLELPTNTPKFSSRMWLIDSKADSDARVSDQKLESTKFD</sequence>
<dbReference type="InterPro" id="IPR037522">
    <property type="entry name" value="HD_GYP_dom"/>
</dbReference>
<dbReference type="PANTHER" id="PTHR45228:SF1">
    <property type="entry name" value="CYCLIC DI-GMP PHOSPHODIESTERASE TM_0186"/>
    <property type="match status" value="1"/>
</dbReference>
<dbReference type="OrthoDB" id="9804747at2"/>
<accession>A0A0V7ZDI5</accession>
<dbReference type="PROSITE" id="PS51832">
    <property type="entry name" value="HD_GYP"/>
    <property type="match status" value="1"/>
</dbReference>
<gene>
    <name evidence="2" type="ORF">BC008_10220</name>
    <name evidence="3" type="ORF">BC008_35175</name>
</gene>
<dbReference type="Proteomes" id="UP000053372">
    <property type="component" value="Unassembled WGS sequence"/>
</dbReference>
<dbReference type="Gene3D" id="1.10.3210.10">
    <property type="entry name" value="Hypothetical protein af1432"/>
    <property type="match status" value="1"/>
</dbReference>
<evidence type="ECO:0000259" key="1">
    <source>
        <dbReference type="PROSITE" id="PS51832"/>
    </source>
</evidence>
<reference evidence="2 4" key="1">
    <citation type="journal article" date="2015" name="Genome Announc.">
        <title>Draft Genome of the Euendolithic (true boring) Cyanobacterium Mastigocoleus testarum strain BC008.</title>
        <authorList>
            <person name="Guida B.S."/>
            <person name="Garcia-Pichel F."/>
        </authorList>
    </citation>
    <scope>NUCLEOTIDE SEQUENCE [LARGE SCALE GENOMIC DNA]</scope>
    <source>
        <strain evidence="2 4">BC008</strain>
    </source>
</reference>
<dbReference type="InterPro" id="IPR033415">
    <property type="entry name" value="CHASE6_C"/>
</dbReference>
<proteinExistence type="predicted"/>
<dbReference type="AlphaFoldDB" id="A0A0V7ZDI5"/>
<comment type="caution">
    <text evidence="2">The sequence shown here is derived from an EMBL/GenBank/DDBJ whole genome shotgun (WGS) entry which is preliminary data.</text>
</comment>
<dbReference type="Pfam" id="PF13487">
    <property type="entry name" value="HD_5"/>
    <property type="match status" value="1"/>
</dbReference>
<keyword evidence="4" id="KW-1185">Reference proteome</keyword>
<evidence type="ECO:0000313" key="4">
    <source>
        <dbReference type="Proteomes" id="UP000053372"/>
    </source>
</evidence>
<keyword evidence="2" id="KW-0378">Hydrolase</keyword>
<dbReference type="RefSeq" id="WP_027840942.1">
    <property type="nucleotide sequence ID" value="NZ_LMTZ01000035.1"/>
</dbReference>